<keyword evidence="3" id="KW-1185">Reference proteome</keyword>
<protein>
    <submittedName>
        <fullName evidence="2">Uncharacterized protein</fullName>
    </submittedName>
</protein>
<evidence type="ECO:0000256" key="1">
    <source>
        <dbReference type="SAM" id="MobiDB-lite"/>
    </source>
</evidence>
<proteinExistence type="predicted"/>
<organism evidence="2 3">
    <name type="scientific">Oculimacula yallundae</name>
    <dbReference type="NCBI Taxonomy" id="86028"/>
    <lineage>
        <taxon>Eukaryota</taxon>
        <taxon>Fungi</taxon>
        <taxon>Dikarya</taxon>
        <taxon>Ascomycota</taxon>
        <taxon>Pezizomycotina</taxon>
        <taxon>Leotiomycetes</taxon>
        <taxon>Helotiales</taxon>
        <taxon>Ploettnerulaceae</taxon>
        <taxon>Oculimacula</taxon>
    </lineage>
</organism>
<feature type="region of interest" description="Disordered" evidence="1">
    <location>
        <begin position="114"/>
        <end position="133"/>
    </location>
</feature>
<feature type="region of interest" description="Disordered" evidence="1">
    <location>
        <begin position="67"/>
        <end position="91"/>
    </location>
</feature>
<feature type="compositionally biased region" description="Polar residues" evidence="1">
    <location>
        <begin position="18"/>
        <end position="35"/>
    </location>
</feature>
<sequence>MSLRPDHEANSLAESRAHSLTTSADGLTPKQTSFSPRVAVRQRQTLASPLGFKIDFTALPAMEPISPMFPPEDLTSNGDSPLVPPPRSKSCPTPLLAPPNCEAMMATPKSGFYSITRPGSTRPPQPSKSPGMETYDYPVRQPQPDPSWLPAAINQPPRPTYLRTARDRTTAVYGALHPVMNISHPPPTPNPQDIQVQRARAARRLVAEPVTSSPLALVYDTRSKIFSFERRSNLLPNQSTATPMIEMQENLPPMLVDGRMTVVQLPRWSKTMVLFWRSCDGKNTKVRKKEIELPIWVWMARNSGNRKWKECFIRGD</sequence>
<evidence type="ECO:0000313" key="3">
    <source>
        <dbReference type="Proteomes" id="UP001595075"/>
    </source>
</evidence>
<dbReference type="Proteomes" id="UP001595075">
    <property type="component" value="Unassembled WGS sequence"/>
</dbReference>
<evidence type="ECO:0000313" key="2">
    <source>
        <dbReference type="EMBL" id="KAL2064388.1"/>
    </source>
</evidence>
<gene>
    <name evidence="2" type="ORF">VTL71DRAFT_4882</name>
</gene>
<feature type="region of interest" description="Disordered" evidence="1">
    <location>
        <begin position="1"/>
        <end position="40"/>
    </location>
</feature>
<dbReference type="EMBL" id="JAZHXI010000014">
    <property type="protein sequence ID" value="KAL2064388.1"/>
    <property type="molecule type" value="Genomic_DNA"/>
</dbReference>
<comment type="caution">
    <text evidence="2">The sequence shown here is derived from an EMBL/GenBank/DDBJ whole genome shotgun (WGS) entry which is preliminary data.</text>
</comment>
<reference evidence="2 3" key="1">
    <citation type="journal article" date="2024" name="Commun. Biol.">
        <title>Comparative genomic analysis of thermophilic fungi reveals convergent evolutionary adaptations and gene losses.</title>
        <authorList>
            <person name="Steindorff A.S."/>
            <person name="Aguilar-Pontes M.V."/>
            <person name="Robinson A.J."/>
            <person name="Andreopoulos B."/>
            <person name="LaButti K."/>
            <person name="Kuo A."/>
            <person name="Mondo S."/>
            <person name="Riley R."/>
            <person name="Otillar R."/>
            <person name="Haridas S."/>
            <person name="Lipzen A."/>
            <person name="Grimwood J."/>
            <person name="Schmutz J."/>
            <person name="Clum A."/>
            <person name="Reid I.D."/>
            <person name="Moisan M.C."/>
            <person name="Butler G."/>
            <person name="Nguyen T.T.M."/>
            <person name="Dewar K."/>
            <person name="Conant G."/>
            <person name="Drula E."/>
            <person name="Henrissat B."/>
            <person name="Hansel C."/>
            <person name="Singer S."/>
            <person name="Hutchinson M.I."/>
            <person name="de Vries R.P."/>
            <person name="Natvig D.O."/>
            <person name="Powell A.J."/>
            <person name="Tsang A."/>
            <person name="Grigoriev I.V."/>
        </authorList>
    </citation>
    <scope>NUCLEOTIDE SEQUENCE [LARGE SCALE GENOMIC DNA]</scope>
    <source>
        <strain evidence="2 3">CBS 494.80</strain>
    </source>
</reference>
<accession>A0ABR4C5M1</accession>
<name>A0ABR4C5M1_9HELO</name>